<name>A0A1E5G6B7_9FIRM</name>
<evidence type="ECO:0000256" key="1">
    <source>
        <dbReference type="ARBA" id="ARBA00010643"/>
    </source>
</evidence>
<evidence type="ECO:0000256" key="4">
    <source>
        <dbReference type="ARBA" id="ARBA00023004"/>
    </source>
</evidence>
<comment type="cofactor">
    <cofactor evidence="6">
        <name>[2Fe-2S] cluster</name>
        <dbReference type="ChEBI" id="CHEBI:190135"/>
    </cofactor>
</comment>
<keyword evidence="2 7" id="KW-0001">2Fe-2S</keyword>
<dbReference type="STRING" id="766136.BHF68_03425"/>
<dbReference type="EMBL" id="MIJE01000001">
    <property type="protein sequence ID" value="OEF98722.1"/>
    <property type="molecule type" value="Genomic_DNA"/>
</dbReference>
<comment type="caution">
    <text evidence="8">The sequence shown here is derived from an EMBL/GenBank/DDBJ whole genome shotgun (WGS) entry which is preliminary data.</text>
</comment>
<evidence type="ECO:0000313" key="8">
    <source>
        <dbReference type="EMBL" id="OEF98722.1"/>
    </source>
</evidence>
<keyword evidence="9" id="KW-1185">Reference proteome</keyword>
<dbReference type="FunFam" id="3.40.30.10:FF:000015">
    <property type="entry name" value="NADH-quinone oxidoreductase subunit E"/>
    <property type="match status" value="1"/>
</dbReference>
<dbReference type="OrthoDB" id="9807941at2"/>
<evidence type="ECO:0000256" key="6">
    <source>
        <dbReference type="ARBA" id="ARBA00034078"/>
    </source>
</evidence>
<evidence type="ECO:0000256" key="3">
    <source>
        <dbReference type="ARBA" id="ARBA00022723"/>
    </source>
</evidence>
<feature type="binding site" evidence="7">
    <location>
        <position position="124"/>
    </location>
    <ligand>
        <name>[2Fe-2S] cluster</name>
        <dbReference type="ChEBI" id="CHEBI:190135"/>
    </ligand>
</feature>
<dbReference type="PIRSF" id="PIRSF000216">
    <property type="entry name" value="NADH_DH_24kDa"/>
    <property type="match status" value="1"/>
</dbReference>
<evidence type="ECO:0000256" key="7">
    <source>
        <dbReference type="PIRSR" id="PIRSR000216-1"/>
    </source>
</evidence>
<dbReference type="InterPro" id="IPR036249">
    <property type="entry name" value="Thioredoxin-like_sf"/>
</dbReference>
<gene>
    <name evidence="8" type="ORF">BHF68_03425</name>
</gene>
<dbReference type="InterPro" id="IPR041921">
    <property type="entry name" value="NuoE_N"/>
</dbReference>
<feature type="binding site" evidence="7">
    <location>
        <position position="88"/>
    </location>
    <ligand>
        <name>[2Fe-2S] cluster</name>
        <dbReference type="ChEBI" id="CHEBI:190135"/>
    </ligand>
</feature>
<evidence type="ECO:0000313" key="9">
    <source>
        <dbReference type="Proteomes" id="UP000094296"/>
    </source>
</evidence>
<proteinExistence type="inferred from homology"/>
<dbReference type="RefSeq" id="WP_069642214.1">
    <property type="nucleotide sequence ID" value="NZ_MIJE01000001.1"/>
</dbReference>
<protein>
    <submittedName>
        <fullName evidence="8">NADH dehydrogenase</fullName>
    </submittedName>
</protein>
<dbReference type="CDD" id="cd03064">
    <property type="entry name" value="TRX_Fd_NuoE"/>
    <property type="match status" value="1"/>
</dbReference>
<organism evidence="8 9">
    <name type="scientific">Desulfuribacillus alkaliarsenatis</name>
    <dbReference type="NCBI Taxonomy" id="766136"/>
    <lineage>
        <taxon>Bacteria</taxon>
        <taxon>Bacillati</taxon>
        <taxon>Bacillota</taxon>
        <taxon>Desulfuribacillia</taxon>
        <taxon>Desulfuribacillales</taxon>
        <taxon>Desulfuribacillaceae</taxon>
        <taxon>Desulfuribacillus</taxon>
    </lineage>
</organism>
<dbReference type="InterPro" id="IPR042128">
    <property type="entry name" value="NuoE_dom"/>
</dbReference>
<dbReference type="Gene3D" id="3.40.30.10">
    <property type="entry name" value="Glutaredoxin"/>
    <property type="match status" value="1"/>
</dbReference>
<evidence type="ECO:0000256" key="2">
    <source>
        <dbReference type="ARBA" id="ARBA00022714"/>
    </source>
</evidence>
<dbReference type="SUPFAM" id="SSF52833">
    <property type="entry name" value="Thioredoxin-like"/>
    <property type="match status" value="1"/>
</dbReference>
<sequence length="157" mass="17310">MCELKCNTEHPEVANIIEAHRNNPGALIIVLQKAQSVVGYLPKEIIKQIATGMNLSESKVYGVATFYSQFHLTPRGENIIRVCMGTACHVRGAVTILEKLQEQLHIKSGETSKDLKFTLETVACIGACGLAPVITINDDTYGKLKPSQLKDIINKYR</sequence>
<keyword evidence="5 7" id="KW-0411">Iron-sulfur</keyword>
<dbReference type="PANTHER" id="PTHR43342">
    <property type="entry name" value="NADH-QUINONE OXIDOREDUCTASE, E SUBUNIT"/>
    <property type="match status" value="1"/>
</dbReference>
<feature type="binding site" evidence="7">
    <location>
        <position position="128"/>
    </location>
    <ligand>
        <name>[2Fe-2S] cluster</name>
        <dbReference type="ChEBI" id="CHEBI:190135"/>
    </ligand>
</feature>
<dbReference type="Gene3D" id="1.10.10.1590">
    <property type="entry name" value="NADH-quinone oxidoreductase subunit E"/>
    <property type="match status" value="1"/>
</dbReference>
<feature type="binding site" evidence="7">
    <location>
        <position position="83"/>
    </location>
    <ligand>
        <name>[2Fe-2S] cluster</name>
        <dbReference type="ChEBI" id="CHEBI:190135"/>
    </ligand>
</feature>
<dbReference type="AlphaFoldDB" id="A0A1E5G6B7"/>
<dbReference type="Pfam" id="PF01257">
    <property type="entry name" value="2Fe-2S_thioredx"/>
    <property type="match status" value="1"/>
</dbReference>
<reference evidence="8 9" key="1">
    <citation type="submission" date="2016-09" db="EMBL/GenBank/DDBJ databases">
        <title>Draft genome sequence for the type strain of Desulfuribacillus alkaliarsenatis AHT28, an obligately anaerobic, sulfidogenic bacterium isolated from Russian soda lake sediments.</title>
        <authorList>
            <person name="Abin C.A."/>
            <person name="Hollibaugh J.T."/>
        </authorList>
    </citation>
    <scope>NUCLEOTIDE SEQUENCE [LARGE SCALE GENOMIC DNA]</scope>
    <source>
        <strain evidence="8 9">AHT28</strain>
    </source>
</reference>
<accession>A0A1E5G6B7</accession>
<dbReference type="GO" id="GO:0046872">
    <property type="term" value="F:metal ion binding"/>
    <property type="evidence" value="ECO:0007669"/>
    <property type="project" value="UniProtKB-KW"/>
</dbReference>
<dbReference type="NCBIfam" id="NF005722">
    <property type="entry name" value="PRK07539.1-2"/>
    <property type="match status" value="1"/>
</dbReference>
<comment type="similarity">
    <text evidence="1">Belongs to the complex I 24 kDa subunit family.</text>
</comment>
<evidence type="ECO:0000256" key="5">
    <source>
        <dbReference type="ARBA" id="ARBA00023014"/>
    </source>
</evidence>
<keyword evidence="3 7" id="KW-0479">Metal-binding</keyword>
<dbReference type="InterPro" id="IPR028431">
    <property type="entry name" value="NADP_DH_HndA-like"/>
</dbReference>
<dbReference type="GO" id="GO:0016491">
    <property type="term" value="F:oxidoreductase activity"/>
    <property type="evidence" value="ECO:0007669"/>
    <property type="project" value="InterPro"/>
</dbReference>
<dbReference type="GO" id="GO:0051537">
    <property type="term" value="F:2 iron, 2 sulfur cluster binding"/>
    <property type="evidence" value="ECO:0007669"/>
    <property type="project" value="UniProtKB-KW"/>
</dbReference>
<dbReference type="PANTHER" id="PTHR43342:SF1">
    <property type="entry name" value="BIFURCATING [FEFE] HYDROGENASE GAMMA SUBUNIT"/>
    <property type="match status" value="1"/>
</dbReference>
<dbReference type="Proteomes" id="UP000094296">
    <property type="component" value="Unassembled WGS sequence"/>
</dbReference>
<keyword evidence="4 7" id="KW-0408">Iron</keyword>
<dbReference type="InterPro" id="IPR002023">
    <property type="entry name" value="NuoE-like"/>
</dbReference>
<comment type="cofactor">
    <cofactor evidence="7">
        <name>[2Fe-2S] cluster</name>
        <dbReference type="ChEBI" id="CHEBI:190135"/>
    </cofactor>
    <text evidence="7">Binds 1 [2Fe-2S] cluster.</text>
</comment>